<dbReference type="Gene3D" id="3.30.70.270">
    <property type="match status" value="2"/>
</dbReference>
<dbReference type="InterPro" id="IPR043502">
    <property type="entry name" value="DNA/RNA_pol_sf"/>
</dbReference>
<name>H3ALT9_LATCH</name>
<dbReference type="InterPro" id="IPR041588">
    <property type="entry name" value="Integrase_H2C2"/>
</dbReference>
<dbReference type="Ensembl" id="ENSLACT00000010689.1">
    <property type="protein sequence ID" value="ENSLACP00000010610.1"/>
    <property type="gene ID" value="ENSLACG00000009347.1"/>
</dbReference>
<dbReference type="InterPro" id="IPR001584">
    <property type="entry name" value="Integrase_cat-core"/>
</dbReference>
<dbReference type="FunCoup" id="H3ALT9">
    <property type="interactions" value="70"/>
</dbReference>
<dbReference type="eggNOG" id="KOG0017">
    <property type="taxonomic scope" value="Eukaryota"/>
</dbReference>
<dbReference type="STRING" id="7897.ENSLACP00000010610"/>
<evidence type="ECO:0000313" key="7">
    <source>
        <dbReference type="Ensembl" id="ENSLACP00000010610.1"/>
    </source>
</evidence>
<evidence type="ECO:0000259" key="5">
    <source>
        <dbReference type="PROSITE" id="PS50878"/>
    </source>
</evidence>
<dbReference type="PANTHER" id="PTHR37984:SF5">
    <property type="entry name" value="PROTEIN NYNRIN-LIKE"/>
    <property type="match status" value="1"/>
</dbReference>
<keyword evidence="3" id="KW-0511">Multifunctional enzyme</keyword>
<dbReference type="GO" id="GO:0015074">
    <property type="term" value="P:DNA integration"/>
    <property type="evidence" value="ECO:0007669"/>
    <property type="project" value="InterPro"/>
</dbReference>
<protein>
    <recommendedName>
        <fullName evidence="4">Gypsy retrotransposon integrase-like protein 1</fullName>
        <ecNumber evidence="2">3.1.26.4</ecNumber>
    </recommendedName>
</protein>
<evidence type="ECO:0000259" key="6">
    <source>
        <dbReference type="PROSITE" id="PS50994"/>
    </source>
</evidence>
<dbReference type="InterPro" id="IPR043128">
    <property type="entry name" value="Rev_trsase/Diguanyl_cyclase"/>
</dbReference>
<dbReference type="Gene3D" id="3.10.20.370">
    <property type="match status" value="1"/>
</dbReference>
<dbReference type="Gene3D" id="3.30.420.10">
    <property type="entry name" value="Ribonuclease H-like superfamily/Ribonuclease H"/>
    <property type="match status" value="1"/>
</dbReference>
<dbReference type="Proteomes" id="UP000008672">
    <property type="component" value="Unassembled WGS sequence"/>
</dbReference>
<sequence length="616" mass="71776">MSHLDQGEQEIVCQLLREEAGVFARDEGDVGNIPGLEMYIQLGDNTPVKKSYVSVPRPLYQEVKNHLQDLIYKGWVTKSKSPYSSPVVCVRKQDGSLWLCIDYREINKKTIPDRQPVPRIQDTLNSLGGNSWFSVLDQGKAYHQGFMGLESHPLTAFITPWGLYEWVRIPFGLMNAPAAFQRCMEECLEGLQDEMCVPYLDDVLVYSHTFHEHVEHLRKVLHRLRDYRIKLKPSKCELFKRKVRYLGRKISAEGYEMDPADTAAVKALKDRKPATVGELCKLLGLLGYYRSYIQNFSKIAKPLYDLLSTTQPVNWTDQHQEIVDQLINSLTQPPIMAYPDFTIPFILHVDALNEGLGAVLYQLQEWKLRVVGYGSRTLTPAEKNYHLHSGKKDSAIGKVLHYKSKGRRPDTREQINEPRETIALMREWDRLYIGDVRLLWRKTGHHSQLVLPVKYQQRVYQELHEEMRHLGTDRVVSLARECFYWPWMKRDIEHQITHVCQCLKQRKPNQPTRAPMCSIQTTEPFELISIDFLHLEKSKGGYEYILVVMDHFTRFAQVYPTRNKTGRTTADKIFNDFVLKFGFPKRIHHDQGGKFENQLFSRLQQYCKIVHLNRTP</sequence>
<evidence type="ECO:0000256" key="2">
    <source>
        <dbReference type="ARBA" id="ARBA00012180"/>
    </source>
</evidence>
<feature type="domain" description="Reverse transcriptase" evidence="5">
    <location>
        <begin position="71"/>
        <end position="250"/>
    </location>
</feature>
<dbReference type="PROSITE" id="PS50994">
    <property type="entry name" value="INTEGRASE"/>
    <property type="match status" value="1"/>
</dbReference>
<reference evidence="7" key="2">
    <citation type="submission" date="2025-08" db="UniProtKB">
        <authorList>
            <consortium name="Ensembl"/>
        </authorList>
    </citation>
    <scope>IDENTIFICATION</scope>
</reference>
<evidence type="ECO:0000256" key="3">
    <source>
        <dbReference type="ARBA" id="ARBA00023268"/>
    </source>
</evidence>
<dbReference type="AlphaFoldDB" id="H3ALT9"/>
<reference evidence="7" key="3">
    <citation type="submission" date="2025-09" db="UniProtKB">
        <authorList>
            <consortium name="Ensembl"/>
        </authorList>
    </citation>
    <scope>IDENTIFICATION</scope>
</reference>
<dbReference type="Pfam" id="PF17921">
    <property type="entry name" value="Integrase_H2C2"/>
    <property type="match status" value="1"/>
</dbReference>
<dbReference type="PANTHER" id="PTHR37984">
    <property type="entry name" value="PROTEIN CBG26694"/>
    <property type="match status" value="1"/>
</dbReference>
<dbReference type="GeneTree" id="ENSGT01100000263500"/>
<evidence type="ECO:0000256" key="1">
    <source>
        <dbReference type="ARBA" id="ARBA00010879"/>
    </source>
</evidence>
<dbReference type="InterPro" id="IPR050951">
    <property type="entry name" value="Retrovirus_Pol_polyprotein"/>
</dbReference>
<accession>H3ALT9</accession>
<dbReference type="GO" id="GO:0004523">
    <property type="term" value="F:RNA-DNA hybrid ribonuclease activity"/>
    <property type="evidence" value="ECO:0007669"/>
    <property type="project" value="UniProtKB-EC"/>
</dbReference>
<dbReference type="PROSITE" id="PS50878">
    <property type="entry name" value="RT_POL"/>
    <property type="match status" value="1"/>
</dbReference>
<keyword evidence="8" id="KW-1185">Reference proteome</keyword>
<dbReference type="SUPFAM" id="SSF53098">
    <property type="entry name" value="Ribonuclease H-like"/>
    <property type="match status" value="1"/>
</dbReference>
<evidence type="ECO:0000313" key="8">
    <source>
        <dbReference type="Proteomes" id="UP000008672"/>
    </source>
</evidence>
<dbReference type="CDD" id="cd01647">
    <property type="entry name" value="RT_LTR"/>
    <property type="match status" value="1"/>
</dbReference>
<feature type="domain" description="Integrase catalytic" evidence="6">
    <location>
        <begin position="520"/>
        <end position="616"/>
    </location>
</feature>
<dbReference type="Gene3D" id="3.10.10.10">
    <property type="entry name" value="HIV Type 1 Reverse Transcriptase, subunit A, domain 1"/>
    <property type="match status" value="1"/>
</dbReference>
<dbReference type="HOGENOM" id="CLU_000384_9_5_1"/>
<evidence type="ECO:0000256" key="4">
    <source>
        <dbReference type="ARBA" id="ARBA00039658"/>
    </source>
</evidence>
<dbReference type="SUPFAM" id="SSF56672">
    <property type="entry name" value="DNA/RNA polymerases"/>
    <property type="match status" value="1"/>
</dbReference>
<dbReference type="InterPro" id="IPR036397">
    <property type="entry name" value="RNaseH_sf"/>
</dbReference>
<dbReference type="InterPro" id="IPR012337">
    <property type="entry name" value="RNaseH-like_sf"/>
</dbReference>
<organism evidence="7 8">
    <name type="scientific">Latimeria chalumnae</name>
    <name type="common">Coelacanth</name>
    <dbReference type="NCBI Taxonomy" id="7897"/>
    <lineage>
        <taxon>Eukaryota</taxon>
        <taxon>Metazoa</taxon>
        <taxon>Chordata</taxon>
        <taxon>Craniata</taxon>
        <taxon>Vertebrata</taxon>
        <taxon>Euteleostomi</taxon>
        <taxon>Coelacanthiformes</taxon>
        <taxon>Coelacanthidae</taxon>
        <taxon>Latimeria</taxon>
    </lineage>
</organism>
<comment type="similarity">
    <text evidence="1">Belongs to the beta type-B retroviral polymerase family. HERV class-II K(HML-2) pol subfamily.</text>
</comment>
<reference evidence="8" key="1">
    <citation type="submission" date="2011-08" db="EMBL/GenBank/DDBJ databases">
        <title>The draft genome of Latimeria chalumnae.</title>
        <authorList>
            <person name="Di Palma F."/>
            <person name="Alfoldi J."/>
            <person name="Johnson J."/>
            <person name="Berlin A."/>
            <person name="Gnerre S."/>
            <person name="Jaffe D."/>
            <person name="MacCallum I."/>
            <person name="Young S."/>
            <person name="Walker B.J."/>
            <person name="Lander E."/>
            <person name="Lindblad-Toh K."/>
        </authorList>
    </citation>
    <scope>NUCLEOTIDE SEQUENCE [LARGE SCALE GENOMIC DNA]</scope>
    <source>
        <strain evidence="8">Wild caught</strain>
    </source>
</reference>
<dbReference type="OMA" id="REECASF"/>
<dbReference type="Pfam" id="PF17919">
    <property type="entry name" value="RT_RNaseH_2"/>
    <property type="match status" value="1"/>
</dbReference>
<dbReference type="EMBL" id="AFYH01121458">
    <property type="status" value="NOT_ANNOTATED_CDS"/>
    <property type="molecule type" value="Genomic_DNA"/>
</dbReference>
<dbReference type="GO" id="GO:0003676">
    <property type="term" value="F:nucleic acid binding"/>
    <property type="evidence" value="ECO:0007669"/>
    <property type="project" value="InterPro"/>
</dbReference>
<dbReference type="Pfam" id="PF00078">
    <property type="entry name" value="RVT_1"/>
    <property type="match status" value="1"/>
</dbReference>
<dbReference type="Gene3D" id="1.10.340.70">
    <property type="match status" value="1"/>
</dbReference>
<dbReference type="Pfam" id="PF00665">
    <property type="entry name" value="rve"/>
    <property type="match status" value="1"/>
</dbReference>
<dbReference type="InParanoid" id="H3ALT9"/>
<dbReference type="InterPro" id="IPR000477">
    <property type="entry name" value="RT_dom"/>
</dbReference>
<dbReference type="EC" id="3.1.26.4" evidence="2"/>
<proteinExistence type="inferred from homology"/>
<dbReference type="InterPro" id="IPR041577">
    <property type="entry name" value="RT_RNaseH_2"/>
</dbReference>